<dbReference type="InterPro" id="IPR050228">
    <property type="entry name" value="Carboxylesterase_BioH"/>
</dbReference>
<dbReference type="InterPro" id="IPR029058">
    <property type="entry name" value="AB_hydrolase_fold"/>
</dbReference>
<protein>
    <recommendedName>
        <fullName evidence="4">AB hydrolase-1 domain-containing protein</fullName>
    </recommendedName>
</protein>
<comment type="similarity">
    <text evidence="1">Belongs to the peptidase S33 family.</text>
</comment>
<dbReference type="InterPro" id="IPR000073">
    <property type="entry name" value="AB_hydrolase_1"/>
</dbReference>
<evidence type="ECO:0000256" key="3">
    <source>
        <dbReference type="SAM" id="MobiDB-lite"/>
    </source>
</evidence>
<dbReference type="InterPro" id="IPR005945">
    <property type="entry name" value="Pro_imino_pep"/>
</dbReference>
<dbReference type="Proteomes" id="UP001310594">
    <property type="component" value="Unassembled WGS sequence"/>
</dbReference>
<dbReference type="EMBL" id="JAVRQU010000003">
    <property type="protein sequence ID" value="KAK5705223.1"/>
    <property type="molecule type" value="Genomic_DNA"/>
</dbReference>
<evidence type="ECO:0000313" key="6">
    <source>
        <dbReference type="Proteomes" id="UP001310594"/>
    </source>
</evidence>
<name>A0AAN7WFK9_9PEZI</name>
<sequence length="301" mass="33836">MSTDPQPPGQERPYPEPTKAGTIPFEYPSTGLKGGTYYLVFGDLSSGKRPLICLHGGPGAGHNYILPISLISKDYDIPVVMYDQVGCGKSTHFPDKKNDGEFWKPEVFMDEFENLCSYLKITEYDLLGQSWGGMLAGNYAIDRQPKGLNKIIISDSPADMITWVSTANRLRKELPKDVQETLTRCEKEEKTDTPEYEEAMMVFLNRYCCRLNPWPEEASATMANLSDPTQTTYMTMNGPSEFHVIGTLKTWDIREGLKKITSETAPGGLLVMNGYYDEAQDETLEETEKYIKDLGIFLTAE</sequence>
<feature type="region of interest" description="Disordered" evidence="3">
    <location>
        <begin position="1"/>
        <end position="22"/>
    </location>
</feature>
<dbReference type="Gene3D" id="3.40.50.1820">
    <property type="entry name" value="alpha/beta hydrolase"/>
    <property type="match status" value="1"/>
</dbReference>
<evidence type="ECO:0000259" key="4">
    <source>
        <dbReference type="Pfam" id="PF00561"/>
    </source>
</evidence>
<dbReference type="NCBIfam" id="TIGR01250">
    <property type="entry name" value="pro_imino_pep_2"/>
    <property type="match status" value="1"/>
</dbReference>
<dbReference type="PRINTS" id="PR00793">
    <property type="entry name" value="PROAMNOPTASE"/>
</dbReference>
<comment type="caution">
    <text evidence="5">The sequence shown here is derived from an EMBL/GenBank/DDBJ whole genome shotgun (WGS) entry which is preliminary data.</text>
</comment>
<organism evidence="5 6">
    <name type="scientific">Elasticomyces elasticus</name>
    <dbReference type="NCBI Taxonomy" id="574655"/>
    <lineage>
        <taxon>Eukaryota</taxon>
        <taxon>Fungi</taxon>
        <taxon>Dikarya</taxon>
        <taxon>Ascomycota</taxon>
        <taxon>Pezizomycotina</taxon>
        <taxon>Dothideomycetes</taxon>
        <taxon>Dothideomycetidae</taxon>
        <taxon>Mycosphaerellales</taxon>
        <taxon>Teratosphaeriaceae</taxon>
        <taxon>Elasticomyces</taxon>
    </lineage>
</organism>
<feature type="compositionally biased region" description="Pro residues" evidence="3">
    <location>
        <begin position="1"/>
        <end position="10"/>
    </location>
</feature>
<dbReference type="GO" id="GO:0008233">
    <property type="term" value="F:peptidase activity"/>
    <property type="evidence" value="ECO:0007669"/>
    <property type="project" value="InterPro"/>
</dbReference>
<evidence type="ECO:0000256" key="1">
    <source>
        <dbReference type="ARBA" id="ARBA00010088"/>
    </source>
</evidence>
<dbReference type="Pfam" id="PF00561">
    <property type="entry name" value="Abhydrolase_1"/>
    <property type="match status" value="1"/>
</dbReference>
<dbReference type="PIRSF" id="PIRSF005539">
    <property type="entry name" value="Pept_S33_TRI_F1"/>
    <property type="match status" value="1"/>
</dbReference>
<dbReference type="AlphaFoldDB" id="A0AAN7WFK9"/>
<dbReference type="GO" id="GO:0006508">
    <property type="term" value="P:proteolysis"/>
    <property type="evidence" value="ECO:0007669"/>
    <property type="project" value="InterPro"/>
</dbReference>
<accession>A0AAN7WFK9</accession>
<reference evidence="5" key="1">
    <citation type="submission" date="2023-08" db="EMBL/GenBank/DDBJ databases">
        <title>Black Yeasts Isolated from many extreme environments.</title>
        <authorList>
            <person name="Coleine C."/>
            <person name="Stajich J.E."/>
            <person name="Selbmann L."/>
        </authorList>
    </citation>
    <scope>NUCLEOTIDE SEQUENCE</scope>
    <source>
        <strain evidence="5">CCFEE 5810</strain>
    </source>
</reference>
<dbReference type="InterPro" id="IPR002410">
    <property type="entry name" value="Peptidase_S33"/>
</dbReference>
<gene>
    <name evidence="5" type="ORF">LTR97_002340</name>
</gene>
<evidence type="ECO:0000313" key="5">
    <source>
        <dbReference type="EMBL" id="KAK5705223.1"/>
    </source>
</evidence>
<feature type="domain" description="AB hydrolase-1" evidence="4">
    <location>
        <begin position="50"/>
        <end position="195"/>
    </location>
</feature>
<keyword evidence="2" id="KW-0378">Hydrolase</keyword>
<evidence type="ECO:0000256" key="2">
    <source>
        <dbReference type="ARBA" id="ARBA00022801"/>
    </source>
</evidence>
<dbReference type="SUPFAM" id="SSF53474">
    <property type="entry name" value="alpha/beta-Hydrolases"/>
    <property type="match status" value="1"/>
</dbReference>
<proteinExistence type="inferred from homology"/>
<dbReference type="PANTHER" id="PTHR43194:SF2">
    <property type="entry name" value="PEROXISOMAL MEMBRANE PROTEIN LPX1"/>
    <property type="match status" value="1"/>
</dbReference>
<dbReference type="PANTHER" id="PTHR43194">
    <property type="entry name" value="HYDROLASE ALPHA/BETA FOLD FAMILY"/>
    <property type="match status" value="1"/>
</dbReference>